<accession>A0A2T0QAU6</accession>
<dbReference type="AlphaFoldDB" id="A0A2T0QAU6"/>
<comment type="caution">
    <text evidence="1">The sequence shown here is derived from an EMBL/GenBank/DDBJ whole genome shotgun (WGS) entry which is preliminary data.</text>
</comment>
<name>A0A2T0QAU6_9ACTN</name>
<sequence length="198" mass="21801">MTLAPIDPRAVLAAAGLPEKPEWRHVSTRRERHEDRRVTVTRYQAGGYRLGGPHRTVVVDDNAVLLGFTDLDPFAVFPREPPPAETLAHDVAAAFLAGTDPGYAAALTVLWIDPHSEIVTADDGTEHKVTGMKVKTRHAGGLYAWVVVGPRGRVLTYERDVRWDPVAGRRATQMWLHDSWIAAHDGDGPPPPPPYSRI</sequence>
<dbReference type="EMBL" id="PVZC01000002">
    <property type="protein sequence ID" value="PRY01018.1"/>
    <property type="molecule type" value="Genomic_DNA"/>
</dbReference>
<keyword evidence="2" id="KW-1185">Reference proteome</keyword>
<proteinExistence type="predicted"/>
<evidence type="ECO:0000313" key="2">
    <source>
        <dbReference type="Proteomes" id="UP000237846"/>
    </source>
</evidence>
<dbReference type="RefSeq" id="WP_106243424.1">
    <property type="nucleotide sequence ID" value="NZ_PVZC01000002.1"/>
</dbReference>
<dbReference type="Proteomes" id="UP000237846">
    <property type="component" value="Unassembled WGS sequence"/>
</dbReference>
<reference evidence="1 2" key="1">
    <citation type="submission" date="2018-03" db="EMBL/GenBank/DDBJ databases">
        <title>Genomic Encyclopedia of Archaeal and Bacterial Type Strains, Phase II (KMG-II): from individual species to whole genera.</title>
        <authorList>
            <person name="Goeker M."/>
        </authorList>
    </citation>
    <scope>NUCLEOTIDE SEQUENCE [LARGE SCALE GENOMIC DNA]</scope>
    <source>
        <strain evidence="1 2">DSM 45601</strain>
    </source>
</reference>
<evidence type="ECO:0000313" key="1">
    <source>
        <dbReference type="EMBL" id="PRY01018.1"/>
    </source>
</evidence>
<gene>
    <name evidence="1" type="ORF">CLV72_102654</name>
</gene>
<organism evidence="1 2">
    <name type="scientific">Allonocardiopsis opalescens</name>
    <dbReference type="NCBI Taxonomy" id="1144618"/>
    <lineage>
        <taxon>Bacteria</taxon>
        <taxon>Bacillati</taxon>
        <taxon>Actinomycetota</taxon>
        <taxon>Actinomycetes</taxon>
        <taxon>Streptosporangiales</taxon>
        <taxon>Allonocardiopsis</taxon>
    </lineage>
</organism>
<dbReference type="OrthoDB" id="7061608at2"/>
<protein>
    <submittedName>
        <fullName evidence="1">Uncharacterized protein</fullName>
    </submittedName>
</protein>